<organism evidence="3">
    <name type="scientific">Pyricularia oryzae</name>
    <name type="common">Rice blast fungus</name>
    <name type="synonym">Magnaporthe oryzae</name>
    <dbReference type="NCBI Taxonomy" id="318829"/>
    <lineage>
        <taxon>Eukaryota</taxon>
        <taxon>Fungi</taxon>
        <taxon>Dikarya</taxon>
        <taxon>Ascomycota</taxon>
        <taxon>Pezizomycotina</taxon>
        <taxon>Sordariomycetes</taxon>
        <taxon>Sordariomycetidae</taxon>
        <taxon>Magnaporthales</taxon>
        <taxon>Pyriculariaceae</taxon>
        <taxon>Pyricularia</taxon>
    </lineage>
</organism>
<protein>
    <submittedName>
        <fullName evidence="3">Uncharacterized protein</fullName>
    </submittedName>
</protein>
<feature type="region of interest" description="Disordered" evidence="1">
    <location>
        <begin position="122"/>
        <end position="143"/>
    </location>
</feature>
<evidence type="ECO:0000256" key="2">
    <source>
        <dbReference type="SAM" id="SignalP"/>
    </source>
</evidence>
<evidence type="ECO:0000256" key="1">
    <source>
        <dbReference type="SAM" id="MobiDB-lite"/>
    </source>
</evidence>
<dbReference type="EMBL" id="KT599264">
    <property type="protein sequence ID" value="AMK37712.1"/>
    <property type="molecule type" value="Genomic_DNA"/>
</dbReference>
<dbReference type="AlphaFoldDB" id="A0A1S5QLP9"/>
<reference evidence="3" key="1">
    <citation type="submission" date="2015-08" db="EMBL/GenBank/DDBJ databases">
        <title>The loss of aviulence in AVR-Pita1 gene is dependent on point mutation in Magnaporthe oryzae isolates in the United States.</title>
        <authorList>
            <person name="Park S.-Y."/>
            <person name="Kang S."/>
            <person name="Correll J."/>
            <person name="Lee Y.-H."/>
            <person name="Khang C.H."/>
        </authorList>
    </citation>
    <scope>NUCLEOTIDE SEQUENCE</scope>
    <source>
        <strain evidence="3">BM1-24</strain>
    </source>
</reference>
<feature type="signal peptide" evidence="2">
    <location>
        <begin position="1"/>
        <end position="18"/>
    </location>
</feature>
<feature type="chain" id="PRO_5010481060" evidence="2">
    <location>
        <begin position="19"/>
        <end position="208"/>
    </location>
</feature>
<feature type="region of interest" description="Disordered" evidence="1">
    <location>
        <begin position="79"/>
        <end position="104"/>
    </location>
</feature>
<evidence type="ECO:0000313" key="3">
    <source>
        <dbReference type="EMBL" id="AMK37714.1"/>
    </source>
</evidence>
<name>A0A1S5QLP9_PYROR</name>
<sequence length="208" mass="22647">MRPCSFFLTFTLALSAYAHTGNLQNHQALTVPSITGGNGNTLNTNNLAKHGIGQRLNKKPGFAGHGSKNRKVHRVCRGRGGKSIKRGTGQRGTGQRKTPGAAFAGSHGHLNRAAHRACHRRGGKLVPHGTGRRQGGKLVARADSDDEDAMSCVTDADSTRYYSDFTDFEDGVWNDPGTDVESCIDSDNYQESDYGEDFNYDQDSDDEW</sequence>
<dbReference type="EMBL" id="KT599265">
    <property type="protein sequence ID" value="AMK37714.1"/>
    <property type="molecule type" value="Genomic_DNA"/>
</dbReference>
<feature type="compositionally biased region" description="Acidic residues" evidence="1">
    <location>
        <begin position="182"/>
        <end position="208"/>
    </location>
</feature>
<keyword evidence="2" id="KW-0732">Signal</keyword>
<proteinExistence type="predicted"/>
<accession>A0A1S5QLP9</accession>
<feature type="region of interest" description="Disordered" evidence="1">
    <location>
        <begin position="174"/>
        <end position="208"/>
    </location>
</feature>